<feature type="domain" description="Low molecular weight protein antigen 6 PH" evidence="2">
    <location>
        <begin position="68"/>
        <end position="150"/>
    </location>
</feature>
<dbReference type="Pfam" id="PF10756">
    <property type="entry name" value="bPH_6"/>
    <property type="match status" value="1"/>
</dbReference>
<dbReference type="EMBL" id="JAGGMR010000001">
    <property type="protein sequence ID" value="MBP2188206.1"/>
    <property type="molecule type" value="Genomic_DNA"/>
</dbReference>
<evidence type="ECO:0000259" key="2">
    <source>
        <dbReference type="Pfam" id="PF10756"/>
    </source>
</evidence>
<dbReference type="RefSeq" id="WP_209885298.1">
    <property type="nucleotide sequence ID" value="NZ_JAGGMR010000001.1"/>
</dbReference>
<proteinExistence type="predicted"/>
<accession>A0ABS4Q935</accession>
<keyword evidence="4" id="KW-1185">Reference proteome</keyword>
<evidence type="ECO:0000313" key="4">
    <source>
        <dbReference type="Proteomes" id="UP001519325"/>
    </source>
</evidence>
<keyword evidence="1" id="KW-0472">Membrane</keyword>
<evidence type="ECO:0000313" key="3">
    <source>
        <dbReference type="EMBL" id="MBP2188206.1"/>
    </source>
</evidence>
<dbReference type="Proteomes" id="UP001519325">
    <property type="component" value="Unassembled WGS sequence"/>
</dbReference>
<evidence type="ECO:0000256" key="1">
    <source>
        <dbReference type="SAM" id="Phobius"/>
    </source>
</evidence>
<feature type="transmembrane region" description="Helical" evidence="1">
    <location>
        <begin position="21"/>
        <end position="40"/>
    </location>
</feature>
<dbReference type="InterPro" id="IPR019692">
    <property type="entry name" value="CFP-6_PH"/>
</dbReference>
<feature type="transmembrane region" description="Helical" evidence="1">
    <location>
        <begin position="46"/>
        <end position="65"/>
    </location>
</feature>
<comment type="caution">
    <text evidence="3">The sequence shown here is derived from an EMBL/GenBank/DDBJ whole genome shotgun (WGS) entry which is preliminary data.</text>
</comment>
<keyword evidence="1" id="KW-1133">Transmembrane helix</keyword>
<keyword evidence="1" id="KW-0812">Transmembrane</keyword>
<organism evidence="3 4">
    <name type="scientific">Nocardia goodfellowii</name>
    <dbReference type="NCBI Taxonomy" id="882446"/>
    <lineage>
        <taxon>Bacteria</taxon>
        <taxon>Bacillati</taxon>
        <taxon>Actinomycetota</taxon>
        <taxon>Actinomycetes</taxon>
        <taxon>Mycobacteriales</taxon>
        <taxon>Nocardiaceae</taxon>
        <taxon>Nocardia</taxon>
    </lineage>
</organism>
<sequence>MEPESSIPQPTESALTWSTPTSTLIAVTVGGVILTGAAVLSNDGASRLLIGLAATGLLGLALLGYRQRPRLAVIPGSAPRLVVRSLVGSAEYTREQIMRARIVSYRRLGRKTPMLEIDVDDNGTERLLIFGRWDLGTRPEDVFDTLVEHGLASLA</sequence>
<name>A0ABS4Q935_9NOCA</name>
<gene>
    <name evidence="3" type="ORF">BJ987_001107</name>
</gene>
<protein>
    <recommendedName>
        <fullName evidence="2">Low molecular weight protein antigen 6 PH domain-containing protein</fullName>
    </recommendedName>
</protein>
<reference evidence="3 4" key="1">
    <citation type="submission" date="2021-03" db="EMBL/GenBank/DDBJ databases">
        <title>Sequencing the genomes of 1000 actinobacteria strains.</title>
        <authorList>
            <person name="Klenk H.-P."/>
        </authorList>
    </citation>
    <scope>NUCLEOTIDE SEQUENCE [LARGE SCALE GENOMIC DNA]</scope>
    <source>
        <strain evidence="3 4">DSM 45516</strain>
    </source>
</reference>